<gene>
    <name evidence="3" type="ORF">AFE02nite_25490</name>
</gene>
<protein>
    <submittedName>
        <fullName evidence="3">Transcriptional regulator</fullName>
    </submittedName>
</protein>
<keyword evidence="4" id="KW-1185">Reference proteome</keyword>
<dbReference type="GO" id="GO:0003700">
    <property type="term" value="F:DNA-binding transcription factor activity"/>
    <property type="evidence" value="ECO:0007669"/>
    <property type="project" value="InterPro"/>
</dbReference>
<dbReference type="SUPFAM" id="SSF46785">
    <property type="entry name" value="Winged helix' DNA-binding domain"/>
    <property type="match status" value="1"/>
</dbReference>
<organism evidence="3 4">
    <name type="scientific">Actinotalea fermentans</name>
    <dbReference type="NCBI Taxonomy" id="43671"/>
    <lineage>
        <taxon>Bacteria</taxon>
        <taxon>Bacillati</taxon>
        <taxon>Actinomycetota</taxon>
        <taxon>Actinomycetes</taxon>
        <taxon>Micrococcales</taxon>
        <taxon>Cellulomonadaceae</taxon>
        <taxon>Actinotalea</taxon>
    </lineage>
</organism>
<dbReference type="Pfam" id="PF12840">
    <property type="entry name" value="HTH_20"/>
    <property type="match status" value="1"/>
</dbReference>
<dbReference type="EMBL" id="BJYK01000009">
    <property type="protein sequence ID" value="GEN80815.1"/>
    <property type="molecule type" value="Genomic_DNA"/>
</dbReference>
<feature type="region of interest" description="Disordered" evidence="1">
    <location>
        <begin position="171"/>
        <end position="194"/>
    </location>
</feature>
<reference evidence="3 4" key="1">
    <citation type="submission" date="2019-07" db="EMBL/GenBank/DDBJ databases">
        <title>Whole genome shotgun sequence of Actinotalea fermentans NBRC 105374.</title>
        <authorList>
            <person name="Hosoyama A."/>
            <person name="Uohara A."/>
            <person name="Ohji S."/>
            <person name="Ichikawa N."/>
        </authorList>
    </citation>
    <scope>NUCLEOTIDE SEQUENCE [LARGE SCALE GENOMIC DNA]</scope>
    <source>
        <strain evidence="3 4">NBRC 105374</strain>
    </source>
</reference>
<evidence type="ECO:0000259" key="2">
    <source>
        <dbReference type="SMART" id="SM00418"/>
    </source>
</evidence>
<evidence type="ECO:0000313" key="3">
    <source>
        <dbReference type="EMBL" id="GEN80815.1"/>
    </source>
</evidence>
<evidence type="ECO:0000256" key="1">
    <source>
        <dbReference type="SAM" id="MobiDB-lite"/>
    </source>
</evidence>
<accession>A0A511Z045</accession>
<dbReference type="InterPro" id="IPR001845">
    <property type="entry name" value="HTH_ArsR_DNA-bd_dom"/>
</dbReference>
<dbReference type="Gene3D" id="1.10.10.10">
    <property type="entry name" value="Winged helix-like DNA-binding domain superfamily/Winged helix DNA-binding domain"/>
    <property type="match status" value="1"/>
</dbReference>
<proteinExistence type="predicted"/>
<evidence type="ECO:0000313" key="4">
    <source>
        <dbReference type="Proteomes" id="UP000321484"/>
    </source>
</evidence>
<dbReference type="InterPro" id="IPR036388">
    <property type="entry name" value="WH-like_DNA-bd_sf"/>
</dbReference>
<dbReference type="AlphaFoldDB" id="A0A511Z045"/>
<feature type="domain" description="HTH arsR-type" evidence="2">
    <location>
        <begin position="20"/>
        <end position="108"/>
    </location>
</feature>
<name>A0A511Z045_9CELL</name>
<dbReference type="SMART" id="SM00418">
    <property type="entry name" value="HTH_ARSR"/>
    <property type="match status" value="1"/>
</dbReference>
<dbReference type="Proteomes" id="UP000321484">
    <property type="component" value="Unassembled WGS sequence"/>
</dbReference>
<comment type="caution">
    <text evidence="3">The sequence shown here is derived from an EMBL/GenBank/DDBJ whole genome shotgun (WGS) entry which is preliminary data.</text>
</comment>
<dbReference type="InterPro" id="IPR036390">
    <property type="entry name" value="WH_DNA-bd_sf"/>
</dbReference>
<sequence length="194" mass="21733">MISYHRRMDENRTVATNDRARVRAMAHPLRLRLLELLDERDLTATECSRLTGESVASCAFHLSSLATHGFVEPAPRRGREKPWRSVARHRSLSVDPADPESAREVARLAGMVVEREAARFAAWTATVDDEPSEWLLASTVSTSSFWATSEELAALSAEVAHLTDRFRGRWQDPGERPPGARPATFFGVVNPDRR</sequence>